<reference evidence="8 9" key="1">
    <citation type="submission" date="2020-06" db="EMBL/GenBank/DDBJ databases">
        <authorList>
            <consortium name="Wellcome Sanger Institute Data Sharing"/>
        </authorList>
    </citation>
    <scope>NUCLEOTIDE SEQUENCE [LARGE SCALE GENOMIC DNA]</scope>
</reference>
<dbReference type="Proteomes" id="UP000694580">
    <property type="component" value="Chromosome 1"/>
</dbReference>
<keyword evidence="2" id="KW-0479">Metal-binding</keyword>
<organism evidence="8 9">
    <name type="scientific">Denticeps clupeoides</name>
    <name type="common">denticle herring</name>
    <dbReference type="NCBI Taxonomy" id="299321"/>
    <lineage>
        <taxon>Eukaryota</taxon>
        <taxon>Metazoa</taxon>
        <taxon>Chordata</taxon>
        <taxon>Craniata</taxon>
        <taxon>Vertebrata</taxon>
        <taxon>Euteleostomi</taxon>
        <taxon>Actinopterygii</taxon>
        <taxon>Neopterygii</taxon>
        <taxon>Teleostei</taxon>
        <taxon>Clupei</taxon>
        <taxon>Clupeiformes</taxon>
        <taxon>Denticipitoidei</taxon>
        <taxon>Denticipitidae</taxon>
        <taxon>Denticeps</taxon>
    </lineage>
</organism>
<evidence type="ECO:0000256" key="2">
    <source>
        <dbReference type="ARBA" id="ARBA00022723"/>
    </source>
</evidence>
<keyword evidence="9" id="KW-1185">Reference proteome</keyword>
<gene>
    <name evidence="8" type="primary">LOC114799293</name>
</gene>
<dbReference type="CDD" id="cd20336">
    <property type="entry name" value="Rcat_RBR"/>
    <property type="match status" value="1"/>
</dbReference>
<dbReference type="InterPro" id="IPR044066">
    <property type="entry name" value="TRIAD_supradom"/>
</dbReference>
<dbReference type="GO" id="GO:0016740">
    <property type="term" value="F:transferase activity"/>
    <property type="evidence" value="ECO:0007669"/>
    <property type="project" value="UniProtKB-KW"/>
</dbReference>
<name>A0AAY4A3J4_9TELE</name>
<dbReference type="PROSITE" id="PS51873">
    <property type="entry name" value="TRIAD"/>
    <property type="match status" value="1"/>
</dbReference>
<dbReference type="Ensembl" id="ENSDCDT00010003480.1">
    <property type="protein sequence ID" value="ENSDCDP00010003349.1"/>
    <property type="gene ID" value="ENSDCDG00010001542.1"/>
</dbReference>
<keyword evidence="4" id="KW-0863">Zinc-finger</keyword>
<evidence type="ECO:0000256" key="6">
    <source>
        <dbReference type="ARBA" id="ARBA00022833"/>
    </source>
</evidence>
<evidence type="ECO:0000256" key="1">
    <source>
        <dbReference type="ARBA" id="ARBA00022679"/>
    </source>
</evidence>
<reference evidence="8" key="3">
    <citation type="submission" date="2025-09" db="UniProtKB">
        <authorList>
            <consortium name="Ensembl"/>
        </authorList>
    </citation>
    <scope>IDENTIFICATION</scope>
</reference>
<proteinExistence type="predicted"/>
<protein>
    <recommendedName>
        <fullName evidence="7">RING-type domain-containing protein</fullName>
    </recommendedName>
</protein>
<dbReference type="AlphaFoldDB" id="A0AAY4A3J4"/>
<evidence type="ECO:0000313" key="9">
    <source>
        <dbReference type="Proteomes" id="UP000694580"/>
    </source>
</evidence>
<evidence type="ECO:0000256" key="5">
    <source>
        <dbReference type="ARBA" id="ARBA00022786"/>
    </source>
</evidence>
<keyword evidence="5" id="KW-0833">Ubl conjugation pathway</keyword>
<keyword evidence="3" id="KW-0677">Repeat</keyword>
<keyword evidence="6" id="KW-0862">Zinc</keyword>
<evidence type="ECO:0000256" key="3">
    <source>
        <dbReference type="ARBA" id="ARBA00022737"/>
    </source>
</evidence>
<reference evidence="8" key="2">
    <citation type="submission" date="2025-08" db="UniProtKB">
        <authorList>
            <consortium name="Ensembl"/>
        </authorList>
    </citation>
    <scope>IDENTIFICATION</scope>
</reference>
<feature type="domain" description="RING-type" evidence="7">
    <location>
        <begin position="37"/>
        <end position="272"/>
    </location>
</feature>
<evidence type="ECO:0000256" key="4">
    <source>
        <dbReference type="ARBA" id="ARBA00022771"/>
    </source>
</evidence>
<keyword evidence="1" id="KW-0808">Transferase</keyword>
<dbReference type="GO" id="GO:0008270">
    <property type="term" value="F:zinc ion binding"/>
    <property type="evidence" value="ECO:0007669"/>
    <property type="project" value="UniProtKB-KW"/>
</dbReference>
<sequence>MEEKVKAPTRLVLKELSPRPALYSGDMGDDENPVKYVNRRDEITLDDDPDVKRMEMSCGHAVSSQSLTSWCRSLLDQGQYKFTCPALVNDTSRQCGAPWTYEEVRRVALFTDEEQNFFEETLARNAAFEYCEYKSCPGCQTYVERQDLTNLCVHCTVCTALKNQTFYFCWQCLQKWKGPGPRQDRCDNEGCVNPDVQKLQNCANLLLPQVQNAVCPSMRACPTCGRLVEHNGTGCKNIICPRCQKEFCFICLKLTKECLKTSRHFTPCPGGVKPCQTSIPVWRK</sequence>
<dbReference type="Gene3D" id="1.20.120.1750">
    <property type="match status" value="1"/>
</dbReference>
<evidence type="ECO:0000259" key="7">
    <source>
        <dbReference type="PROSITE" id="PS51873"/>
    </source>
</evidence>
<dbReference type="GeneTree" id="ENSGT00510000050415"/>
<accession>A0AAY4A3J4</accession>
<dbReference type="SUPFAM" id="SSF57850">
    <property type="entry name" value="RING/U-box"/>
    <property type="match status" value="1"/>
</dbReference>
<evidence type="ECO:0000313" key="8">
    <source>
        <dbReference type="Ensembl" id="ENSDCDP00010003349.1"/>
    </source>
</evidence>